<evidence type="ECO:0000313" key="3">
    <source>
        <dbReference type="EMBL" id="KAF5354915.1"/>
    </source>
</evidence>
<organism evidence="3 4">
    <name type="scientific">Leucocoprinus leucothites</name>
    <dbReference type="NCBI Taxonomy" id="201217"/>
    <lineage>
        <taxon>Eukaryota</taxon>
        <taxon>Fungi</taxon>
        <taxon>Dikarya</taxon>
        <taxon>Basidiomycota</taxon>
        <taxon>Agaricomycotina</taxon>
        <taxon>Agaricomycetes</taxon>
        <taxon>Agaricomycetidae</taxon>
        <taxon>Agaricales</taxon>
        <taxon>Agaricineae</taxon>
        <taxon>Agaricaceae</taxon>
        <taxon>Leucocoprinus</taxon>
    </lineage>
</organism>
<feature type="domain" description="tRNA-guanine(15) transglycosylase-like" evidence="2">
    <location>
        <begin position="327"/>
        <end position="428"/>
    </location>
</feature>
<sequence length="471" mass="51817">MQFEVIARCPTTKARVSRMTLAHGVTMLPTFMPVATQAAIKGLTPEQVESLGVTLILNNTYHLNLRPGLKVLNEVGGAHKFQGWERNLLTDSGGFQLVSLSKFTTITEEGALFASPFTGEPTMLTVRLVVDAPPSTLIAPEPKPEESISIQHAIGADIIMQLDDVVSSLTTGPRVGEAMERSVRWLDRCIAYHEKSGKKERQNLFAIVQGGLDPGLRDRCLDAMIERRDNVAGYAIGGLSGGEEKDTFWRVIKQCADKLPDDSELSVDEYITDCYSNNLQGRDIQWESDSQKIYLSAWPLELIWYGPALLVFIEATDSYLNHIPKADCVFPTRTARFGVALTHGGPLNLKLNKHARDFNPIDVNCPCPTCSGKTSRAILHHTITQETSAAHAITLHNITFQAQVMGRARAAIVAGTFPDYLRTFFAEYFGGAGYPEWCVNALRSVGVDLLEGKDIKMIPGSGAKWEYSDTS</sequence>
<dbReference type="GO" id="GO:0005829">
    <property type="term" value="C:cytosol"/>
    <property type="evidence" value="ECO:0007669"/>
    <property type="project" value="TreeGrafter"/>
</dbReference>
<comment type="caution">
    <text evidence="3">The sequence shown here is derived from an EMBL/GenBank/DDBJ whole genome shotgun (WGS) entry which is preliminary data.</text>
</comment>
<dbReference type="Proteomes" id="UP000559027">
    <property type="component" value="Unassembled WGS sequence"/>
</dbReference>
<dbReference type="GO" id="GO:0006400">
    <property type="term" value="P:tRNA modification"/>
    <property type="evidence" value="ECO:0007669"/>
    <property type="project" value="InterPro"/>
</dbReference>
<reference evidence="3 4" key="1">
    <citation type="journal article" date="2020" name="ISME J.">
        <title>Uncovering the hidden diversity of litter-decomposition mechanisms in mushroom-forming fungi.</title>
        <authorList>
            <person name="Floudas D."/>
            <person name="Bentzer J."/>
            <person name="Ahren D."/>
            <person name="Johansson T."/>
            <person name="Persson P."/>
            <person name="Tunlid A."/>
        </authorList>
    </citation>
    <scope>NUCLEOTIDE SEQUENCE [LARGE SCALE GENOMIC DNA]</scope>
    <source>
        <strain evidence="3 4">CBS 146.42</strain>
    </source>
</reference>
<dbReference type="InterPro" id="IPR002616">
    <property type="entry name" value="tRNA_ribo_trans-like"/>
</dbReference>
<dbReference type="PANTHER" id="PTHR43530">
    <property type="entry name" value="QUEUINE TRNA-RIBOSYLTRANSFERASE CATALYTIC SUBUNIT 1"/>
    <property type="match status" value="1"/>
</dbReference>
<accession>A0A8H5D7F8</accession>
<feature type="domain" description="tRNA-guanine(15) transglycosylase-like" evidence="2">
    <location>
        <begin position="12"/>
        <end position="131"/>
    </location>
</feature>
<dbReference type="SUPFAM" id="SSF51713">
    <property type="entry name" value="tRNA-guanine transglycosylase"/>
    <property type="match status" value="2"/>
</dbReference>
<dbReference type="PANTHER" id="PTHR43530:SF1">
    <property type="entry name" value="QUEUINE TRNA-RIBOSYLTRANSFERASE CATALYTIC SUBUNIT 1"/>
    <property type="match status" value="1"/>
</dbReference>
<dbReference type="GO" id="GO:0008479">
    <property type="term" value="F:tRNA-guanosine(34) queuine transglycosylase activity"/>
    <property type="evidence" value="ECO:0007669"/>
    <property type="project" value="TreeGrafter"/>
</dbReference>
<evidence type="ECO:0000259" key="2">
    <source>
        <dbReference type="Pfam" id="PF01702"/>
    </source>
</evidence>
<name>A0A8H5D7F8_9AGAR</name>
<keyword evidence="1" id="KW-0862">Zinc</keyword>
<dbReference type="Pfam" id="PF01702">
    <property type="entry name" value="TGT"/>
    <property type="match status" value="3"/>
</dbReference>
<protein>
    <recommendedName>
        <fullName evidence="2">tRNA-guanine(15) transglycosylase-like domain-containing protein</fullName>
    </recommendedName>
</protein>
<dbReference type="OrthoDB" id="10249838at2759"/>
<dbReference type="AlphaFoldDB" id="A0A8H5D7F8"/>
<feature type="domain" description="tRNA-guanine(15) transglycosylase-like" evidence="2">
    <location>
        <begin position="143"/>
        <end position="262"/>
    </location>
</feature>
<dbReference type="NCBIfam" id="TIGR00449">
    <property type="entry name" value="tgt_general"/>
    <property type="match status" value="3"/>
</dbReference>
<evidence type="ECO:0000256" key="1">
    <source>
        <dbReference type="ARBA" id="ARBA00022833"/>
    </source>
</evidence>
<dbReference type="Gene3D" id="3.20.20.105">
    <property type="entry name" value="Queuine tRNA-ribosyltransferase-like"/>
    <property type="match status" value="2"/>
</dbReference>
<evidence type="ECO:0000313" key="4">
    <source>
        <dbReference type="Proteomes" id="UP000559027"/>
    </source>
</evidence>
<dbReference type="InterPro" id="IPR036511">
    <property type="entry name" value="TGT-like_sf"/>
</dbReference>
<proteinExistence type="predicted"/>
<keyword evidence="4" id="KW-1185">Reference proteome</keyword>
<dbReference type="EMBL" id="JAACJO010000008">
    <property type="protein sequence ID" value="KAF5354915.1"/>
    <property type="molecule type" value="Genomic_DNA"/>
</dbReference>
<gene>
    <name evidence="3" type="ORF">D9756_005320</name>
</gene>